<keyword evidence="3" id="KW-1185">Reference proteome</keyword>
<organism evidence="2 3">
    <name type="scientific">Nocardia ninae NBRC 108245</name>
    <dbReference type="NCBI Taxonomy" id="1210091"/>
    <lineage>
        <taxon>Bacteria</taxon>
        <taxon>Bacillati</taxon>
        <taxon>Actinomycetota</taxon>
        <taxon>Actinomycetes</taxon>
        <taxon>Mycobacteriales</taxon>
        <taxon>Nocardiaceae</taxon>
        <taxon>Nocardia</taxon>
    </lineage>
</organism>
<evidence type="ECO:0000313" key="3">
    <source>
        <dbReference type="Proteomes" id="UP000321424"/>
    </source>
</evidence>
<evidence type="ECO:0000313" key="2">
    <source>
        <dbReference type="EMBL" id="GEM35924.1"/>
    </source>
</evidence>
<dbReference type="EMBL" id="BJXA01000002">
    <property type="protein sequence ID" value="GEM35924.1"/>
    <property type="molecule type" value="Genomic_DNA"/>
</dbReference>
<dbReference type="Pfam" id="PF09203">
    <property type="entry name" value="MspA"/>
    <property type="match status" value="1"/>
</dbReference>
<dbReference type="Gene3D" id="2.10.300.10">
    <property type="entry name" value="Porin MspA ribbon domain"/>
    <property type="match status" value="1"/>
</dbReference>
<accession>A0A511M5I5</accession>
<dbReference type="Proteomes" id="UP000321424">
    <property type="component" value="Unassembled WGS sequence"/>
</dbReference>
<sequence>MLLAGMWAAGVAGADPVADKHRETVTDDGWTLAVTKTEENLDRYPNLASTMFTREGFVSLKAIAEITGAGTAPVSAGSLALGYQIGCQVDVSTGLTLGMGFSVGPNASLNISWPPSVSLGASASVSPNISTTLKPGSIATIDFGTKPLAGPRASITAEQVQVKIDACMGPVSLRSYATARISTPAADNTVTVYGDPVYL</sequence>
<dbReference type="SUPFAM" id="SSF56959">
    <property type="entry name" value="Leukocidin-like"/>
    <property type="match status" value="1"/>
</dbReference>
<dbReference type="Gene3D" id="2.60.40.1650">
    <property type="entry name" value="Porin MspA (Ig-like beta-sandwich domain)"/>
    <property type="match status" value="1"/>
</dbReference>
<comment type="caution">
    <text evidence="2">The sequence shown here is derived from an EMBL/GenBank/DDBJ whole genome shotgun (WGS) entry which is preliminary data.</text>
</comment>
<evidence type="ECO:0000256" key="1">
    <source>
        <dbReference type="ARBA" id="ARBA00022729"/>
    </source>
</evidence>
<gene>
    <name evidence="2" type="ORF">NN4_04430</name>
</gene>
<dbReference type="InterPro" id="IPR015286">
    <property type="entry name" value="Porin_fam_mycobact-type"/>
</dbReference>
<evidence type="ECO:0008006" key="4">
    <source>
        <dbReference type="Google" id="ProtNLM"/>
    </source>
</evidence>
<protein>
    <recommendedName>
        <fullName evidence="4">Porin MspA</fullName>
    </recommendedName>
</protein>
<proteinExistence type="predicted"/>
<reference evidence="2 3" key="1">
    <citation type="submission" date="2019-07" db="EMBL/GenBank/DDBJ databases">
        <title>Whole genome shotgun sequence of Nocardia ninae NBRC 108245.</title>
        <authorList>
            <person name="Hosoyama A."/>
            <person name="Uohara A."/>
            <person name="Ohji S."/>
            <person name="Ichikawa N."/>
        </authorList>
    </citation>
    <scope>NUCLEOTIDE SEQUENCE [LARGE SCALE GENOMIC DNA]</scope>
    <source>
        <strain evidence="2 3">NBRC 108245</strain>
    </source>
</reference>
<keyword evidence="1" id="KW-0732">Signal</keyword>
<name>A0A511M5I5_9NOCA</name>
<dbReference type="AlphaFoldDB" id="A0A511M5I5"/>
<dbReference type="InterPro" id="IPR036435">
    <property type="entry name" value="Leukocidin/porin_MspA_sf"/>
</dbReference>